<organism evidence="1 2">
    <name type="scientific">Cetraspora pellucida</name>
    <dbReference type="NCBI Taxonomy" id="1433469"/>
    <lineage>
        <taxon>Eukaryota</taxon>
        <taxon>Fungi</taxon>
        <taxon>Fungi incertae sedis</taxon>
        <taxon>Mucoromycota</taxon>
        <taxon>Glomeromycotina</taxon>
        <taxon>Glomeromycetes</taxon>
        <taxon>Diversisporales</taxon>
        <taxon>Gigasporaceae</taxon>
        <taxon>Cetraspora</taxon>
    </lineage>
</organism>
<evidence type="ECO:0000313" key="1">
    <source>
        <dbReference type="EMBL" id="CAG8563648.1"/>
    </source>
</evidence>
<keyword evidence="2" id="KW-1185">Reference proteome</keyword>
<proteinExistence type="predicted"/>
<evidence type="ECO:0000313" key="2">
    <source>
        <dbReference type="Proteomes" id="UP000789759"/>
    </source>
</evidence>
<sequence>MSNALWSNGLDWTEQGEKNVSMSSAYYRYVKPITGKMDEFDTNNGNNWDNNGTWNIVDDNVADNFFTWPDNNNTTESPNWDTPDDNTVVASPTNNFLDESFNWSNNDFDDFFENSLERFKNDLLRVFTDFYYEWQGPSSEKTLPSRNEQKQIVNVNEIDGELVIHGIIRTFTFL</sequence>
<name>A0A9N9BD04_9GLOM</name>
<dbReference type="OrthoDB" id="2382490at2759"/>
<dbReference type="AlphaFoldDB" id="A0A9N9BD04"/>
<reference evidence="1" key="1">
    <citation type="submission" date="2021-06" db="EMBL/GenBank/DDBJ databases">
        <authorList>
            <person name="Kallberg Y."/>
            <person name="Tangrot J."/>
            <person name="Rosling A."/>
        </authorList>
    </citation>
    <scope>NUCLEOTIDE SEQUENCE</scope>
    <source>
        <strain evidence="1">FL966</strain>
    </source>
</reference>
<protein>
    <submittedName>
        <fullName evidence="1">23545_t:CDS:1</fullName>
    </submittedName>
</protein>
<dbReference type="EMBL" id="CAJVQA010003012">
    <property type="protein sequence ID" value="CAG8563648.1"/>
    <property type="molecule type" value="Genomic_DNA"/>
</dbReference>
<dbReference type="Proteomes" id="UP000789759">
    <property type="component" value="Unassembled WGS sequence"/>
</dbReference>
<accession>A0A9N9BD04</accession>
<gene>
    <name evidence="1" type="ORF">CPELLU_LOCUS5321</name>
</gene>
<comment type="caution">
    <text evidence="1">The sequence shown here is derived from an EMBL/GenBank/DDBJ whole genome shotgun (WGS) entry which is preliminary data.</text>
</comment>